<dbReference type="RefSeq" id="WP_377329077.1">
    <property type="nucleotide sequence ID" value="NZ_JBHUMZ010000022.1"/>
</dbReference>
<name>A0ABW5QBP1_9BACI</name>
<comment type="similarity">
    <text evidence="2 8">Belongs to the GSP F family.</text>
</comment>
<dbReference type="Pfam" id="PF00482">
    <property type="entry name" value="T2SSF"/>
    <property type="match status" value="2"/>
</dbReference>
<dbReference type="PROSITE" id="PS00874">
    <property type="entry name" value="T2SP_F"/>
    <property type="match status" value="1"/>
</dbReference>
<keyword evidence="12" id="KW-1185">Reference proteome</keyword>
<evidence type="ECO:0000256" key="3">
    <source>
        <dbReference type="ARBA" id="ARBA00022448"/>
    </source>
</evidence>
<accession>A0ABW5QBP1</accession>
<dbReference type="InterPro" id="IPR001992">
    <property type="entry name" value="T2SS_GspF/T4SS_PilC_CS"/>
</dbReference>
<keyword evidence="7 9" id="KW-0472">Membrane</keyword>
<gene>
    <name evidence="11" type="ORF">ACFSW4_10195</name>
</gene>
<keyword evidence="3 8" id="KW-0813">Transport</keyword>
<evidence type="ECO:0000256" key="6">
    <source>
        <dbReference type="ARBA" id="ARBA00022989"/>
    </source>
</evidence>
<dbReference type="EMBL" id="JBHUMZ010000022">
    <property type="protein sequence ID" value="MFD2639236.1"/>
    <property type="molecule type" value="Genomic_DNA"/>
</dbReference>
<evidence type="ECO:0000256" key="8">
    <source>
        <dbReference type="RuleBase" id="RU003923"/>
    </source>
</evidence>
<keyword evidence="4" id="KW-1003">Cell membrane</keyword>
<evidence type="ECO:0000256" key="2">
    <source>
        <dbReference type="ARBA" id="ARBA00005745"/>
    </source>
</evidence>
<comment type="caution">
    <text evidence="11">The sequence shown here is derived from an EMBL/GenBank/DDBJ whole genome shotgun (WGS) entry which is preliminary data.</text>
</comment>
<sequence length="401" mass="45329">MGAYKYIAYDFYGQTKKGRIEAYNEEQAKKMLKDEGYKVNEIEEVKDSIWNRDLYIGKPVKTRDLVVFLQQFSALLEAGMTVVDTMAILREQTKNKVLNKALYYIEIDLRQGTSLAKAMKKHPRIFPSILINVIHSAEVSGSLEETLNELANYYQKHHKTVSKVKSSLAYPLTVMIVAIGVVIFLLMYVVPQFVSMFDQFGAELPMITKVVLTLSNVLQKHWLQLFLTVIGLMTGLVLLMKNEQSRLKLDALLLKLPLFGSLILKSNLANMGRTLNSLLKNAVPIIDSIDLTKQTVKNRVIQHILDQSKSSLKQGGSFTKPMKDHWAFPFLVTQMLSVGEKTGSLEEMLNQVASFYEEDVETASDQLKTLLEPLLIITMSIIVGAIVLAIVVPMFELYNQL</sequence>
<reference evidence="12" key="1">
    <citation type="journal article" date="2019" name="Int. J. Syst. Evol. Microbiol.">
        <title>The Global Catalogue of Microorganisms (GCM) 10K type strain sequencing project: providing services to taxonomists for standard genome sequencing and annotation.</title>
        <authorList>
            <consortium name="The Broad Institute Genomics Platform"/>
            <consortium name="The Broad Institute Genome Sequencing Center for Infectious Disease"/>
            <person name="Wu L."/>
            <person name="Ma J."/>
        </authorList>
    </citation>
    <scope>NUCLEOTIDE SEQUENCE [LARGE SCALE GENOMIC DNA]</scope>
    <source>
        <strain evidence="12">TISTR 1571</strain>
    </source>
</reference>
<feature type="transmembrane region" description="Helical" evidence="9">
    <location>
        <begin position="168"/>
        <end position="190"/>
    </location>
</feature>
<protein>
    <submittedName>
        <fullName evidence="11">Type II secretion system F family protein</fullName>
    </submittedName>
</protein>
<evidence type="ECO:0000256" key="9">
    <source>
        <dbReference type="SAM" id="Phobius"/>
    </source>
</evidence>
<proteinExistence type="inferred from homology"/>
<comment type="subcellular location">
    <subcellularLocation>
        <location evidence="1 8">Cell membrane</location>
        <topology evidence="1 8">Multi-pass membrane protein</topology>
    </subcellularLocation>
</comment>
<dbReference type="InterPro" id="IPR018076">
    <property type="entry name" value="T2SS_GspF_dom"/>
</dbReference>
<feature type="transmembrane region" description="Helical" evidence="9">
    <location>
        <begin position="222"/>
        <end position="240"/>
    </location>
</feature>
<dbReference type="PRINTS" id="PR00812">
    <property type="entry name" value="BCTERIALGSPF"/>
</dbReference>
<feature type="transmembrane region" description="Helical" evidence="9">
    <location>
        <begin position="374"/>
        <end position="395"/>
    </location>
</feature>
<keyword evidence="6 9" id="KW-1133">Transmembrane helix</keyword>
<feature type="domain" description="Type II secretion system protein GspF" evidence="10">
    <location>
        <begin position="68"/>
        <end position="191"/>
    </location>
</feature>
<dbReference type="InterPro" id="IPR042094">
    <property type="entry name" value="T2SS_GspF_sf"/>
</dbReference>
<evidence type="ECO:0000313" key="12">
    <source>
        <dbReference type="Proteomes" id="UP001597452"/>
    </source>
</evidence>
<dbReference type="Proteomes" id="UP001597452">
    <property type="component" value="Unassembled WGS sequence"/>
</dbReference>
<evidence type="ECO:0000313" key="11">
    <source>
        <dbReference type="EMBL" id="MFD2639236.1"/>
    </source>
</evidence>
<organism evidence="11 12">
    <name type="scientific">Piscibacillus salipiscarius</name>
    <dbReference type="NCBI Taxonomy" id="299480"/>
    <lineage>
        <taxon>Bacteria</taxon>
        <taxon>Bacillati</taxon>
        <taxon>Bacillota</taxon>
        <taxon>Bacilli</taxon>
        <taxon>Bacillales</taxon>
        <taxon>Bacillaceae</taxon>
        <taxon>Piscibacillus</taxon>
    </lineage>
</organism>
<dbReference type="PANTHER" id="PTHR30012:SF0">
    <property type="entry name" value="TYPE II SECRETION SYSTEM PROTEIN F-RELATED"/>
    <property type="match status" value="1"/>
</dbReference>
<keyword evidence="5 8" id="KW-0812">Transmembrane</keyword>
<dbReference type="PANTHER" id="PTHR30012">
    <property type="entry name" value="GENERAL SECRETION PATHWAY PROTEIN"/>
    <property type="match status" value="1"/>
</dbReference>
<evidence type="ECO:0000256" key="1">
    <source>
        <dbReference type="ARBA" id="ARBA00004651"/>
    </source>
</evidence>
<dbReference type="Gene3D" id="1.20.81.30">
    <property type="entry name" value="Type II secretion system (T2SS), domain F"/>
    <property type="match status" value="2"/>
</dbReference>
<evidence type="ECO:0000256" key="7">
    <source>
        <dbReference type="ARBA" id="ARBA00023136"/>
    </source>
</evidence>
<evidence type="ECO:0000259" key="10">
    <source>
        <dbReference type="Pfam" id="PF00482"/>
    </source>
</evidence>
<evidence type="ECO:0000256" key="4">
    <source>
        <dbReference type="ARBA" id="ARBA00022475"/>
    </source>
</evidence>
<evidence type="ECO:0000256" key="5">
    <source>
        <dbReference type="ARBA" id="ARBA00022692"/>
    </source>
</evidence>
<dbReference type="InterPro" id="IPR003004">
    <property type="entry name" value="GspF/PilC"/>
</dbReference>
<feature type="domain" description="Type II secretion system protein GspF" evidence="10">
    <location>
        <begin position="273"/>
        <end position="393"/>
    </location>
</feature>